<reference evidence="3" key="1">
    <citation type="submission" date="2023-03" db="EMBL/GenBank/DDBJ databases">
        <title>Massive genome expansion in bonnet fungi (Mycena s.s.) driven by repeated elements and novel gene families across ecological guilds.</title>
        <authorList>
            <consortium name="Lawrence Berkeley National Laboratory"/>
            <person name="Harder C.B."/>
            <person name="Miyauchi S."/>
            <person name="Viragh M."/>
            <person name="Kuo A."/>
            <person name="Thoen E."/>
            <person name="Andreopoulos B."/>
            <person name="Lu D."/>
            <person name="Skrede I."/>
            <person name="Drula E."/>
            <person name="Henrissat B."/>
            <person name="Morin E."/>
            <person name="Kohler A."/>
            <person name="Barry K."/>
            <person name="LaButti K."/>
            <person name="Morin E."/>
            <person name="Salamov A."/>
            <person name="Lipzen A."/>
            <person name="Mereny Z."/>
            <person name="Hegedus B."/>
            <person name="Baldrian P."/>
            <person name="Stursova M."/>
            <person name="Weitz H."/>
            <person name="Taylor A."/>
            <person name="Grigoriev I.V."/>
            <person name="Nagy L.G."/>
            <person name="Martin F."/>
            <person name="Kauserud H."/>
        </authorList>
    </citation>
    <scope>NUCLEOTIDE SEQUENCE</scope>
    <source>
        <strain evidence="3">CBHHK188m</strain>
    </source>
</reference>
<evidence type="ECO:0000313" key="3">
    <source>
        <dbReference type="EMBL" id="KAJ7758550.1"/>
    </source>
</evidence>
<evidence type="ECO:0000256" key="1">
    <source>
        <dbReference type="SAM" id="MobiDB-lite"/>
    </source>
</evidence>
<feature type="compositionally biased region" description="Pro residues" evidence="1">
    <location>
        <begin position="115"/>
        <end position="124"/>
    </location>
</feature>
<feature type="chain" id="PRO_5042236313" description="Transmembrane protein" evidence="2">
    <location>
        <begin position="24"/>
        <end position="179"/>
    </location>
</feature>
<gene>
    <name evidence="3" type="ORF">DFH07DRAFT_452493</name>
</gene>
<dbReference type="Proteomes" id="UP001215280">
    <property type="component" value="Unassembled WGS sequence"/>
</dbReference>
<feature type="compositionally biased region" description="Polar residues" evidence="1">
    <location>
        <begin position="102"/>
        <end position="114"/>
    </location>
</feature>
<accession>A0AAD7NG81</accession>
<proteinExistence type="predicted"/>
<evidence type="ECO:0000256" key="2">
    <source>
        <dbReference type="SAM" id="SignalP"/>
    </source>
</evidence>
<name>A0AAD7NG81_9AGAR</name>
<feature type="signal peptide" evidence="2">
    <location>
        <begin position="1"/>
        <end position="23"/>
    </location>
</feature>
<protein>
    <recommendedName>
        <fullName evidence="5">Transmembrane protein</fullName>
    </recommendedName>
</protein>
<organism evidence="3 4">
    <name type="scientific">Mycena maculata</name>
    <dbReference type="NCBI Taxonomy" id="230809"/>
    <lineage>
        <taxon>Eukaryota</taxon>
        <taxon>Fungi</taxon>
        <taxon>Dikarya</taxon>
        <taxon>Basidiomycota</taxon>
        <taxon>Agaricomycotina</taxon>
        <taxon>Agaricomycetes</taxon>
        <taxon>Agaricomycetidae</taxon>
        <taxon>Agaricales</taxon>
        <taxon>Marasmiineae</taxon>
        <taxon>Mycenaceae</taxon>
        <taxon>Mycena</taxon>
    </lineage>
</organism>
<feature type="compositionally biased region" description="Basic and acidic residues" evidence="1">
    <location>
        <begin position="167"/>
        <end position="179"/>
    </location>
</feature>
<evidence type="ECO:0000313" key="4">
    <source>
        <dbReference type="Proteomes" id="UP001215280"/>
    </source>
</evidence>
<dbReference type="AlphaFoldDB" id="A0AAD7NG81"/>
<evidence type="ECO:0008006" key="5">
    <source>
        <dbReference type="Google" id="ProtNLM"/>
    </source>
</evidence>
<comment type="caution">
    <text evidence="3">The sequence shown here is derived from an EMBL/GenBank/DDBJ whole genome shotgun (WGS) entry which is preliminary data.</text>
</comment>
<dbReference type="EMBL" id="JARJLG010000055">
    <property type="protein sequence ID" value="KAJ7758550.1"/>
    <property type="molecule type" value="Genomic_DNA"/>
</dbReference>
<keyword evidence="4" id="KW-1185">Reference proteome</keyword>
<keyword evidence="2" id="KW-0732">Signal</keyword>
<sequence length="179" mass="19405">MRRFASFATVVAALMFFMWFTNPWDIDNTAREVEYLAHRFKKPTFILDDVKAWYPGGPVKFPSPPVTSTSDPMVGSEEPPSYDSTVGSEEPPTDDGMMDELPTSNPMMDSGNPTPSGPEAPPLYSPDSGEAPNSVAHPFGGDAAPIIGVEEKPMEDSIPYGMNDSGKASDDREGNLLKL</sequence>
<feature type="region of interest" description="Disordered" evidence="1">
    <location>
        <begin position="59"/>
        <end position="179"/>
    </location>
</feature>